<proteinExistence type="predicted"/>
<name>A0A9W7D756_9STRA</name>
<reference evidence="2" key="1">
    <citation type="submission" date="2023-04" db="EMBL/GenBank/DDBJ databases">
        <title>Phytophthora fragariaefolia NBRC 109709.</title>
        <authorList>
            <person name="Ichikawa N."/>
            <person name="Sato H."/>
            <person name="Tonouchi N."/>
        </authorList>
    </citation>
    <scope>NUCLEOTIDE SEQUENCE</scope>
    <source>
        <strain evidence="2">NBRC 109709</strain>
    </source>
</reference>
<gene>
    <name evidence="2" type="ORF">Pfra01_002567100</name>
</gene>
<organism evidence="2 3">
    <name type="scientific">Phytophthora fragariaefolia</name>
    <dbReference type="NCBI Taxonomy" id="1490495"/>
    <lineage>
        <taxon>Eukaryota</taxon>
        <taxon>Sar</taxon>
        <taxon>Stramenopiles</taxon>
        <taxon>Oomycota</taxon>
        <taxon>Peronosporomycetes</taxon>
        <taxon>Peronosporales</taxon>
        <taxon>Peronosporaceae</taxon>
        <taxon>Phytophthora</taxon>
    </lineage>
</organism>
<feature type="compositionally biased region" description="Polar residues" evidence="1">
    <location>
        <begin position="1"/>
        <end position="12"/>
    </location>
</feature>
<dbReference type="EMBL" id="BSXT01005038">
    <property type="protein sequence ID" value="GMF59442.1"/>
    <property type="molecule type" value="Genomic_DNA"/>
</dbReference>
<protein>
    <submittedName>
        <fullName evidence="2">Unnamed protein product</fullName>
    </submittedName>
</protein>
<comment type="caution">
    <text evidence="2">The sequence shown here is derived from an EMBL/GenBank/DDBJ whole genome shotgun (WGS) entry which is preliminary data.</text>
</comment>
<evidence type="ECO:0000313" key="2">
    <source>
        <dbReference type="EMBL" id="GMF59442.1"/>
    </source>
</evidence>
<sequence>MLSSSPSESTASKGPDEHRLISSPEVSPNITSVRNAVMNAASSNGWMGSTSLPSPSLFLSSSSTPRAETTYHVCSRSSNSVGSGTGNSV</sequence>
<evidence type="ECO:0000313" key="3">
    <source>
        <dbReference type="Proteomes" id="UP001165121"/>
    </source>
</evidence>
<keyword evidence="3" id="KW-1185">Reference proteome</keyword>
<evidence type="ECO:0000256" key="1">
    <source>
        <dbReference type="SAM" id="MobiDB-lite"/>
    </source>
</evidence>
<dbReference type="AlphaFoldDB" id="A0A9W7D756"/>
<dbReference type="Proteomes" id="UP001165121">
    <property type="component" value="Unassembled WGS sequence"/>
</dbReference>
<accession>A0A9W7D756</accession>
<feature type="region of interest" description="Disordered" evidence="1">
    <location>
        <begin position="1"/>
        <end position="30"/>
    </location>
</feature>